<sequence>MHIPWITDEAVWVPQWPLSSEKLEAAHQLVKEQLQLGHLEPSSSPWNTPIFVIKKKSGKWRLLHDLRAINTQMKLYGSVQRGLPLLSALPKQWEVIIIDIKDCLFSIPLHPKDKERFAFTLPAINHVEPDERYQWKVLPQGMANSPTICQLYVQQALTPVRGQYPSLTILHYMDDILLCGSKPQELEIAYADLIKHFQQFGLTIATEKVQRSLMGKFLGAVVHPEVITPQKIEIRRDHLQTLNDFQKLLGDINWLQPFLKISTAELKPLFDILEGDPQLTSPRSLSMEAVEALRKVEKTLSEAQLVRIQPDEPFELCVLQTAKLPTAVLWQNGPLLWIHPQASPAKTIEWYPSAVARLAMRGLKVAVTHFGKHPIKIVIPYTAEQLHVLAATNDDLAILVCIFSGVFDNHYPRHPILTFAKCHPLVFPRVTSMEPLQAGDIVYTGGSKTGLGTYVHDGKVVTKQFTPNSPQLVECQIVLEVLRVFPSPLNIVSDSSYVVNSVKSLEVAGMIRTTSTVASMFLEIQQELLSRHSLFFITHIRAHSGLPGPMSHGNNLADLATRATTFAVLTPVEAATQFHSLFHVTAETLPRRFPISRAEARKIVLRCGNCSAFITTPHVGINPRGLRPLQVWQMDVTHVPAFGKLKYVHVSIDTCSGVIVASPLSGEKASHVIAHCLEAWSAWGLPRLLKTDNGPAYTSEKFKHFCNQMGVAHLAGLPYNPQGQGIIERAHHTLKAYLNKQKGGIGEVPPTPKVAISTALLTLNFLNLDAHDYSAAERHGQWPIPPKDQVKWKDVLTGEWKGPDPILIRSRGAICVFPQNQENPIWVPERLTRKLPSALPEDETTNPTITTGNGNTEQRNLELSERKLVHESRATIKTIADADCCPQQH</sequence>
<evidence type="ECO:0000313" key="19">
    <source>
        <dbReference type="Ensembl" id="ENSRNOP00000098914.1"/>
    </source>
</evidence>
<dbReference type="Pfam" id="PF00075">
    <property type="entry name" value="RNase_H"/>
    <property type="match status" value="1"/>
</dbReference>
<dbReference type="GeneTree" id="ENSGT00670000098165"/>
<evidence type="ECO:0000256" key="4">
    <source>
        <dbReference type="ARBA" id="ARBA00022722"/>
    </source>
</evidence>
<keyword evidence="6" id="KW-0255">Endonuclease</keyword>
<dbReference type="InterPro" id="IPR001584">
    <property type="entry name" value="Integrase_cat-core"/>
</dbReference>
<dbReference type="PROSITE" id="PS50994">
    <property type="entry name" value="INTEGRASE"/>
    <property type="match status" value="1"/>
</dbReference>
<dbReference type="SUPFAM" id="SSF50122">
    <property type="entry name" value="DNA-binding domain of retroviral integrase"/>
    <property type="match status" value="1"/>
</dbReference>
<evidence type="ECO:0000256" key="13">
    <source>
        <dbReference type="SAM" id="MobiDB-lite"/>
    </source>
</evidence>
<keyword evidence="4" id="KW-0540">Nuclease</keyword>
<dbReference type="InterPro" id="IPR036862">
    <property type="entry name" value="Integrase_C_dom_sf_retrovir"/>
</dbReference>
<organism evidence="19 20">
    <name type="scientific">Rattus norvegicus</name>
    <name type="common">Rat</name>
    <dbReference type="NCBI Taxonomy" id="10116"/>
    <lineage>
        <taxon>Eukaryota</taxon>
        <taxon>Metazoa</taxon>
        <taxon>Chordata</taxon>
        <taxon>Craniata</taxon>
        <taxon>Vertebrata</taxon>
        <taxon>Euteleostomi</taxon>
        <taxon>Mammalia</taxon>
        <taxon>Eutheria</taxon>
        <taxon>Euarchontoglires</taxon>
        <taxon>Glires</taxon>
        <taxon>Rodentia</taxon>
        <taxon>Myomorpha</taxon>
        <taxon>Muroidea</taxon>
        <taxon>Muridae</taxon>
        <taxon>Murinae</taxon>
        <taxon>Rattus</taxon>
    </lineage>
</organism>
<dbReference type="InterPro" id="IPR043128">
    <property type="entry name" value="Rev_trsase/Diguanyl_cyclase"/>
</dbReference>
<feature type="compositionally biased region" description="Low complexity" evidence="13">
    <location>
        <begin position="845"/>
        <end position="856"/>
    </location>
</feature>
<evidence type="ECO:0000259" key="18">
    <source>
        <dbReference type="PROSITE" id="PS51027"/>
    </source>
</evidence>
<dbReference type="InterPro" id="IPR017856">
    <property type="entry name" value="Integrase-like_N"/>
</dbReference>
<feature type="domain" description="Reverse transcriptase" evidence="15">
    <location>
        <begin position="34"/>
        <end position="222"/>
    </location>
</feature>
<dbReference type="SUPFAM" id="SSF46919">
    <property type="entry name" value="N-terminal Zn binding domain of HIV integrase"/>
    <property type="match status" value="1"/>
</dbReference>
<dbReference type="PANTHER" id="PTHR41694:SF3">
    <property type="entry name" value="RNA-DIRECTED DNA POLYMERASE-RELATED"/>
    <property type="match status" value="1"/>
</dbReference>
<evidence type="ECO:0000256" key="11">
    <source>
        <dbReference type="PROSITE-ProRule" id="PRU00450"/>
    </source>
</evidence>
<dbReference type="PROSITE" id="PS50876">
    <property type="entry name" value="ZF_INTEGRASE"/>
    <property type="match status" value="1"/>
</dbReference>
<proteinExistence type="inferred from homology"/>
<dbReference type="InterPro" id="IPR000477">
    <property type="entry name" value="RT_dom"/>
</dbReference>
<dbReference type="InterPro" id="IPR036397">
    <property type="entry name" value="RNaseH_sf"/>
</dbReference>
<reference evidence="19" key="3">
    <citation type="submission" date="2025-09" db="UniProtKB">
        <authorList>
            <consortium name="Ensembl"/>
        </authorList>
    </citation>
    <scope>IDENTIFICATION</scope>
    <source>
        <strain evidence="19">Brown Norway</strain>
    </source>
</reference>
<accession>A0ABK0L8D1</accession>
<dbReference type="SUPFAM" id="SSF53098">
    <property type="entry name" value="Ribonuclease H-like"/>
    <property type="match status" value="2"/>
</dbReference>
<evidence type="ECO:0000256" key="1">
    <source>
        <dbReference type="ARBA" id="ARBA00010879"/>
    </source>
</evidence>
<evidence type="ECO:0000256" key="7">
    <source>
        <dbReference type="ARBA" id="ARBA00022801"/>
    </source>
</evidence>
<dbReference type="PROSITE" id="PS50878">
    <property type="entry name" value="RT_POL"/>
    <property type="match status" value="1"/>
</dbReference>
<dbReference type="Pfam" id="PF00665">
    <property type="entry name" value="rve"/>
    <property type="match status" value="1"/>
</dbReference>
<feature type="domain" description="Integrase catalytic" evidence="17">
    <location>
        <begin position="624"/>
        <end position="794"/>
    </location>
</feature>
<evidence type="ECO:0000259" key="14">
    <source>
        <dbReference type="PROSITE" id="PS50876"/>
    </source>
</evidence>
<keyword evidence="11" id="KW-0862">Zinc</keyword>
<keyword evidence="20" id="KW-1185">Reference proteome</keyword>
<feature type="domain" description="Integrase-type" evidence="18">
    <location>
        <begin position="788"/>
        <end position="837"/>
    </location>
</feature>
<keyword evidence="5" id="KW-0479">Metal-binding</keyword>
<dbReference type="InterPro" id="IPR043502">
    <property type="entry name" value="DNA/RNA_pol_sf"/>
</dbReference>
<keyword evidence="11" id="KW-0863">Zinc-finger</keyword>
<dbReference type="PROSITE" id="PS50879">
    <property type="entry name" value="RNASE_H_1"/>
    <property type="match status" value="1"/>
</dbReference>
<evidence type="ECO:0000256" key="8">
    <source>
        <dbReference type="ARBA" id="ARBA00022908"/>
    </source>
</evidence>
<dbReference type="Pfam" id="PF00552">
    <property type="entry name" value="IN_DBD_C"/>
    <property type="match status" value="1"/>
</dbReference>
<dbReference type="Gene3D" id="2.30.30.10">
    <property type="entry name" value="Integrase, C-terminal domain superfamily, retroviral"/>
    <property type="match status" value="1"/>
</dbReference>
<feature type="DNA-binding region" description="Integrase-type" evidence="12">
    <location>
        <begin position="788"/>
        <end position="837"/>
    </location>
</feature>
<feature type="domain" description="Integrase-type" evidence="14">
    <location>
        <begin position="570"/>
        <end position="611"/>
    </location>
</feature>
<dbReference type="PANTHER" id="PTHR41694">
    <property type="entry name" value="ENDOGENOUS RETROVIRUS GROUP K MEMBER POL PROTEIN"/>
    <property type="match status" value="1"/>
</dbReference>
<dbReference type="Gene3D" id="3.30.420.10">
    <property type="entry name" value="Ribonuclease H-like superfamily/Ribonuclease H"/>
    <property type="match status" value="2"/>
</dbReference>
<protein>
    <submittedName>
        <fullName evidence="19">Uncharacterized protein</fullName>
    </submittedName>
</protein>
<evidence type="ECO:0000256" key="9">
    <source>
        <dbReference type="ARBA" id="ARBA00022918"/>
    </source>
</evidence>
<dbReference type="PROSITE" id="PS51027">
    <property type="entry name" value="INTEGRASE_DBD"/>
    <property type="match status" value="1"/>
</dbReference>
<evidence type="ECO:0000256" key="10">
    <source>
        <dbReference type="ARBA" id="ARBA00023125"/>
    </source>
</evidence>
<evidence type="ECO:0000259" key="16">
    <source>
        <dbReference type="PROSITE" id="PS50879"/>
    </source>
</evidence>
<dbReference type="InterPro" id="IPR001037">
    <property type="entry name" value="Integrase_C_retrovir"/>
</dbReference>
<evidence type="ECO:0000259" key="15">
    <source>
        <dbReference type="PROSITE" id="PS50878"/>
    </source>
</evidence>
<dbReference type="Pfam" id="PF02022">
    <property type="entry name" value="Integrase_Zn"/>
    <property type="match status" value="1"/>
</dbReference>
<keyword evidence="8" id="KW-0229">DNA integration</keyword>
<dbReference type="Gene3D" id="3.30.70.270">
    <property type="match status" value="2"/>
</dbReference>
<feature type="domain" description="RNase H type-1" evidence="16">
    <location>
        <begin position="436"/>
        <end position="566"/>
    </location>
</feature>
<feature type="region of interest" description="Disordered" evidence="13">
    <location>
        <begin position="837"/>
        <end position="860"/>
    </location>
</feature>
<comment type="similarity">
    <text evidence="1">Belongs to the beta type-B retroviral polymerase family. HERV class-II K(HML-2) pol subfamily.</text>
</comment>
<dbReference type="SUPFAM" id="SSF56672">
    <property type="entry name" value="DNA/RNA polymerases"/>
    <property type="match status" value="1"/>
</dbReference>
<dbReference type="InterPro" id="IPR003308">
    <property type="entry name" value="Integrase_Zn-bd_dom_N"/>
</dbReference>
<evidence type="ECO:0000256" key="12">
    <source>
        <dbReference type="PROSITE-ProRule" id="PRU00506"/>
    </source>
</evidence>
<keyword evidence="3" id="KW-0548">Nucleotidyltransferase</keyword>
<dbReference type="Pfam" id="PF06817">
    <property type="entry name" value="RVT_thumb"/>
    <property type="match status" value="1"/>
</dbReference>
<name>A0ABK0L8D1_RAT</name>
<evidence type="ECO:0000259" key="17">
    <source>
        <dbReference type="PROSITE" id="PS50994"/>
    </source>
</evidence>
<dbReference type="CDD" id="cd01645">
    <property type="entry name" value="RT_Rtv"/>
    <property type="match status" value="1"/>
</dbReference>
<dbReference type="Gene3D" id="1.10.10.200">
    <property type="match status" value="1"/>
</dbReference>
<keyword evidence="10" id="KW-0238">DNA-binding</keyword>
<dbReference type="InterPro" id="IPR002156">
    <property type="entry name" value="RNaseH_domain"/>
</dbReference>
<dbReference type="Proteomes" id="UP000002494">
    <property type="component" value="Chromosome 10"/>
</dbReference>
<evidence type="ECO:0000256" key="6">
    <source>
        <dbReference type="ARBA" id="ARBA00022759"/>
    </source>
</evidence>
<keyword evidence="2" id="KW-0808">Transferase</keyword>
<dbReference type="Ensembl" id="ENSRNOT00000139783.1">
    <property type="protein sequence ID" value="ENSRNOP00000098914.1"/>
    <property type="gene ID" value="ENSRNOG00000080608.1"/>
</dbReference>
<dbReference type="Pfam" id="PF00078">
    <property type="entry name" value="RVT_1"/>
    <property type="match status" value="1"/>
</dbReference>
<dbReference type="InterPro" id="IPR010661">
    <property type="entry name" value="RVT_thumb"/>
</dbReference>
<reference evidence="19" key="1">
    <citation type="submission" date="2024-01" db="EMBL/GenBank/DDBJ databases">
        <title>GRCr8: a new rat reference genome assembly contstructed from accurate long reads and long range scaffolding.</title>
        <authorList>
            <person name="Doris P.A."/>
            <person name="Kalbfleisch T."/>
            <person name="Li K."/>
            <person name="Howe K."/>
            <person name="Wood J."/>
        </authorList>
    </citation>
    <scope>NUCLEOTIDE SEQUENCE [LARGE SCALE GENOMIC DNA]</scope>
    <source>
        <strain evidence="19">Brown Norway</strain>
    </source>
</reference>
<evidence type="ECO:0000256" key="3">
    <source>
        <dbReference type="ARBA" id="ARBA00022695"/>
    </source>
</evidence>
<dbReference type="InterPro" id="IPR012337">
    <property type="entry name" value="RNaseH-like_sf"/>
</dbReference>
<evidence type="ECO:0000256" key="2">
    <source>
        <dbReference type="ARBA" id="ARBA00022679"/>
    </source>
</evidence>
<keyword evidence="9" id="KW-0695">RNA-directed DNA polymerase</keyword>
<dbReference type="Gene3D" id="3.10.10.10">
    <property type="entry name" value="HIV Type 1 Reverse Transcriptase, subunit A, domain 1"/>
    <property type="match status" value="1"/>
</dbReference>
<evidence type="ECO:0000313" key="20">
    <source>
        <dbReference type="Proteomes" id="UP000002494"/>
    </source>
</evidence>
<reference evidence="19" key="2">
    <citation type="submission" date="2025-08" db="UniProtKB">
        <authorList>
            <consortium name="Ensembl"/>
        </authorList>
    </citation>
    <scope>IDENTIFICATION</scope>
    <source>
        <strain evidence="19">Brown Norway</strain>
    </source>
</reference>
<keyword evidence="7" id="KW-0378">Hydrolase</keyword>
<evidence type="ECO:0000256" key="5">
    <source>
        <dbReference type="ARBA" id="ARBA00022723"/>
    </source>
</evidence>